<evidence type="ECO:0000256" key="1">
    <source>
        <dbReference type="ARBA" id="ARBA00022723"/>
    </source>
</evidence>
<keyword evidence="8" id="KW-0539">Nucleus</keyword>
<dbReference type="GO" id="GO:0008270">
    <property type="term" value="F:zinc ion binding"/>
    <property type="evidence" value="ECO:0007669"/>
    <property type="project" value="UniProtKB-UniRule"/>
</dbReference>
<feature type="domain" description="ZAD" evidence="12">
    <location>
        <begin position="15"/>
        <end position="94"/>
    </location>
</feature>
<feature type="binding site" evidence="10">
    <location>
        <position position="70"/>
    </location>
    <ligand>
        <name>Zn(2+)</name>
        <dbReference type="ChEBI" id="CHEBI:29105"/>
    </ligand>
</feature>
<dbReference type="Gene3D" id="3.30.160.60">
    <property type="entry name" value="Classic Zinc Finger"/>
    <property type="match status" value="6"/>
</dbReference>
<evidence type="ECO:0000256" key="6">
    <source>
        <dbReference type="ARBA" id="ARBA00023125"/>
    </source>
</evidence>
<feature type="domain" description="C2H2-type" evidence="11">
    <location>
        <begin position="270"/>
        <end position="297"/>
    </location>
</feature>
<dbReference type="InterPro" id="IPR013087">
    <property type="entry name" value="Znf_C2H2_type"/>
</dbReference>
<keyword evidence="1 10" id="KW-0479">Metal-binding</keyword>
<evidence type="ECO:0000256" key="9">
    <source>
        <dbReference type="PROSITE-ProRule" id="PRU00042"/>
    </source>
</evidence>
<dbReference type="SUPFAM" id="SSF57716">
    <property type="entry name" value="Glucocorticoid receptor-like (DNA-binding domain)"/>
    <property type="match status" value="1"/>
</dbReference>
<evidence type="ECO:0000259" key="11">
    <source>
        <dbReference type="PROSITE" id="PS50157"/>
    </source>
</evidence>
<feature type="binding site" evidence="10">
    <location>
        <position position="20"/>
    </location>
    <ligand>
        <name>Zn(2+)</name>
        <dbReference type="ChEBI" id="CHEBI:29105"/>
    </ligand>
</feature>
<evidence type="ECO:0000259" key="12">
    <source>
        <dbReference type="PROSITE" id="PS51915"/>
    </source>
</evidence>
<dbReference type="GO" id="GO:0000977">
    <property type="term" value="F:RNA polymerase II transcription regulatory region sequence-specific DNA binding"/>
    <property type="evidence" value="ECO:0007669"/>
    <property type="project" value="TreeGrafter"/>
</dbReference>
<dbReference type="AlphaFoldDB" id="A0AAN7VUT1"/>
<evidence type="ECO:0000313" key="13">
    <source>
        <dbReference type="EMBL" id="KAK5650831.1"/>
    </source>
</evidence>
<keyword evidence="4 10" id="KW-0862">Zinc</keyword>
<feature type="domain" description="C2H2-type" evidence="11">
    <location>
        <begin position="326"/>
        <end position="353"/>
    </location>
</feature>
<evidence type="ECO:0000256" key="10">
    <source>
        <dbReference type="PROSITE-ProRule" id="PRU01263"/>
    </source>
</evidence>
<dbReference type="PANTHER" id="PTHR14196">
    <property type="entry name" value="ODD-SKIPPED - RELATED"/>
    <property type="match status" value="1"/>
</dbReference>
<dbReference type="SMART" id="SM00355">
    <property type="entry name" value="ZnF_C2H2"/>
    <property type="match status" value="8"/>
</dbReference>
<sequence>MELQMSIDGLTNIKRLCRVCLTESTKMVKLDTNFENRYSPTYTIHEALQRALGVKVVLDEQYPSSICAVCSSLMRICYDFKLQFENSQELLRKYLGKNDAIIAPLEESNSVQVELISNRGIYDLKDVVIVEEEEPHAPNYDGFLKNLGREISASYVNNTDEYVDTENERKSVEFETAEGSTTETVCQVCDKRFSCNRFLKRHFRNVHLLKKDTFVCEVCGIISESKSILYKHMNKDHGGRLKCNICHKFYYDATVLKLHVAAIHSKGRSLLCTICGKTFSYLSALNYHMRIHNDERNYMCTHCPKTFRMQCSLKRHLRTHTGNRPYKCSYCSKAFRSSGELNCHEMIHTGFRPYHCKYCNKGFTKTFNLKIHLFNHKGPYVCEICQKSFIEQQFLKVHIEKTHLRLDDLNGEI</sequence>
<feature type="domain" description="C2H2-type" evidence="11">
    <location>
        <begin position="241"/>
        <end position="269"/>
    </location>
</feature>
<dbReference type="GO" id="GO:0005634">
    <property type="term" value="C:nucleus"/>
    <property type="evidence" value="ECO:0007669"/>
    <property type="project" value="InterPro"/>
</dbReference>
<evidence type="ECO:0000256" key="8">
    <source>
        <dbReference type="ARBA" id="ARBA00023242"/>
    </source>
</evidence>
<dbReference type="InterPro" id="IPR012934">
    <property type="entry name" value="Znf_AD"/>
</dbReference>
<evidence type="ECO:0000313" key="14">
    <source>
        <dbReference type="Proteomes" id="UP001329430"/>
    </source>
</evidence>
<dbReference type="FunFam" id="3.30.160.60:FF:000446">
    <property type="entry name" value="Zinc finger protein"/>
    <property type="match status" value="1"/>
</dbReference>
<evidence type="ECO:0000256" key="5">
    <source>
        <dbReference type="ARBA" id="ARBA00023015"/>
    </source>
</evidence>
<feature type="binding site" evidence="10">
    <location>
        <position position="67"/>
    </location>
    <ligand>
        <name>Zn(2+)</name>
        <dbReference type="ChEBI" id="CHEBI:29105"/>
    </ligand>
</feature>
<dbReference type="Pfam" id="PF07776">
    <property type="entry name" value="zf-AD"/>
    <property type="match status" value="1"/>
</dbReference>
<dbReference type="InterPro" id="IPR036236">
    <property type="entry name" value="Znf_C2H2_sf"/>
</dbReference>
<keyword evidence="3 9" id="KW-0863">Zinc-finger</keyword>
<keyword evidence="5" id="KW-0805">Transcription regulation</keyword>
<keyword evidence="6" id="KW-0238">DNA-binding</keyword>
<comment type="caution">
    <text evidence="13">The sequence shown here is derived from an EMBL/GenBank/DDBJ whole genome shotgun (WGS) entry which is preliminary data.</text>
</comment>
<accession>A0AAN7VUT1</accession>
<feature type="domain" description="C2H2-type" evidence="11">
    <location>
        <begin position="354"/>
        <end position="381"/>
    </location>
</feature>
<protein>
    <submittedName>
        <fullName evidence="13">Uncharacterized protein</fullName>
    </submittedName>
</protein>
<dbReference type="FunFam" id="3.30.160.60:FF:001485">
    <property type="entry name" value="Krueppel-related zinc finger protein"/>
    <property type="match status" value="1"/>
</dbReference>
<feature type="domain" description="C2H2-type" evidence="11">
    <location>
        <begin position="380"/>
        <end position="403"/>
    </location>
</feature>
<organism evidence="13 14">
    <name type="scientific">Pyrocoelia pectoralis</name>
    <dbReference type="NCBI Taxonomy" id="417401"/>
    <lineage>
        <taxon>Eukaryota</taxon>
        <taxon>Metazoa</taxon>
        <taxon>Ecdysozoa</taxon>
        <taxon>Arthropoda</taxon>
        <taxon>Hexapoda</taxon>
        <taxon>Insecta</taxon>
        <taxon>Pterygota</taxon>
        <taxon>Neoptera</taxon>
        <taxon>Endopterygota</taxon>
        <taxon>Coleoptera</taxon>
        <taxon>Polyphaga</taxon>
        <taxon>Elateriformia</taxon>
        <taxon>Elateroidea</taxon>
        <taxon>Lampyridae</taxon>
        <taxon>Lampyrinae</taxon>
        <taxon>Pyrocoelia</taxon>
    </lineage>
</organism>
<dbReference type="EMBL" id="JAVRBK010000001">
    <property type="protein sequence ID" value="KAK5650831.1"/>
    <property type="molecule type" value="Genomic_DNA"/>
</dbReference>
<proteinExistence type="predicted"/>
<dbReference type="FunFam" id="3.30.160.60:FF:000671">
    <property type="entry name" value="Zinc finger protein 26"/>
    <property type="match status" value="1"/>
</dbReference>
<keyword evidence="7" id="KW-0804">Transcription</keyword>
<dbReference type="Gene3D" id="3.40.1800.20">
    <property type="match status" value="1"/>
</dbReference>
<evidence type="ECO:0000256" key="3">
    <source>
        <dbReference type="ARBA" id="ARBA00022771"/>
    </source>
</evidence>
<dbReference type="Proteomes" id="UP001329430">
    <property type="component" value="Chromosome 1"/>
</dbReference>
<feature type="binding site" evidence="10">
    <location>
        <position position="17"/>
    </location>
    <ligand>
        <name>Zn(2+)</name>
        <dbReference type="ChEBI" id="CHEBI:29105"/>
    </ligand>
</feature>
<dbReference type="PANTHER" id="PTHR14196:SF12">
    <property type="entry name" value="ZINC FINGER PROTEIN 208-LIKE"/>
    <property type="match status" value="1"/>
</dbReference>
<keyword evidence="2" id="KW-0677">Repeat</keyword>
<dbReference type="GO" id="GO:0000981">
    <property type="term" value="F:DNA-binding transcription factor activity, RNA polymerase II-specific"/>
    <property type="evidence" value="ECO:0007669"/>
    <property type="project" value="TreeGrafter"/>
</dbReference>
<name>A0AAN7VUT1_9COLE</name>
<evidence type="ECO:0000256" key="4">
    <source>
        <dbReference type="ARBA" id="ARBA00022833"/>
    </source>
</evidence>
<gene>
    <name evidence="13" type="ORF">RI129_001860</name>
</gene>
<dbReference type="PROSITE" id="PS51915">
    <property type="entry name" value="ZAD"/>
    <property type="match status" value="1"/>
</dbReference>
<feature type="domain" description="C2H2-type" evidence="11">
    <location>
        <begin position="184"/>
        <end position="212"/>
    </location>
</feature>
<reference evidence="13 14" key="1">
    <citation type="journal article" date="2024" name="Insects">
        <title>An Improved Chromosome-Level Genome Assembly of the Firefly Pyrocoelia pectoralis.</title>
        <authorList>
            <person name="Fu X."/>
            <person name="Meyer-Rochow V.B."/>
            <person name="Ballantyne L."/>
            <person name="Zhu X."/>
        </authorList>
    </citation>
    <scope>NUCLEOTIDE SEQUENCE [LARGE SCALE GENOMIC DNA]</scope>
    <source>
        <strain evidence="13">XCY_ONT2</strain>
    </source>
</reference>
<evidence type="ECO:0000256" key="2">
    <source>
        <dbReference type="ARBA" id="ARBA00022737"/>
    </source>
</evidence>
<dbReference type="SUPFAM" id="SSF57667">
    <property type="entry name" value="beta-beta-alpha zinc fingers"/>
    <property type="match status" value="5"/>
</dbReference>
<evidence type="ECO:0000256" key="7">
    <source>
        <dbReference type="ARBA" id="ARBA00023163"/>
    </source>
</evidence>
<dbReference type="SMART" id="SM00868">
    <property type="entry name" value="zf-AD"/>
    <property type="match status" value="1"/>
</dbReference>
<feature type="domain" description="C2H2-type" evidence="11">
    <location>
        <begin position="298"/>
        <end position="325"/>
    </location>
</feature>
<dbReference type="Pfam" id="PF00096">
    <property type="entry name" value="zf-C2H2"/>
    <property type="match status" value="3"/>
</dbReference>
<dbReference type="InterPro" id="IPR050717">
    <property type="entry name" value="C2H2-ZF_Transcription_Reg"/>
</dbReference>
<dbReference type="PROSITE" id="PS00028">
    <property type="entry name" value="ZINC_FINGER_C2H2_1"/>
    <property type="match status" value="7"/>
</dbReference>
<keyword evidence="14" id="KW-1185">Reference proteome</keyword>
<dbReference type="PROSITE" id="PS50157">
    <property type="entry name" value="ZINC_FINGER_C2H2_2"/>
    <property type="match status" value="7"/>
</dbReference>